<dbReference type="SUPFAM" id="SSF56112">
    <property type="entry name" value="Protein kinase-like (PK-like)"/>
    <property type="match status" value="1"/>
</dbReference>
<dbReference type="InterPro" id="IPR011009">
    <property type="entry name" value="Kinase-like_dom_sf"/>
</dbReference>
<dbReference type="PANTHER" id="PTHR21310">
    <property type="entry name" value="AMINOGLYCOSIDE PHOSPHOTRANSFERASE-RELATED-RELATED"/>
    <property type="match status" value="1"/>
</dbReference>
<dbReference type="OrthoDB" id="10003767at2759"/>
<accession>A0A6A6F2M6</accession>
<sequence>MPRRVTKVVIGADMLYIRVNFTFPIFAAVSSSVHHLRSAPLHAAIDHPLLVTSEAQVYHMFQLMNTQTGTDTRVIAATMSTSSEANDSTRYSMQDTSSTYLFSGLSPPHEAFETFQHKVIALTHSICDVEEVTVRRIRGGSYNRVVVAHIKVVDQGELSGIFRIPRDRDIPEGIERNSSEDIDADILNQVAVLQLLQSRSIPAPVLLAYDSSGQNPIKSPYVFQHFSQGKLLEVIYTQMAFEEKMQVAESLADFLARMESVIFEKSGIVVAAQTSAGPPSTKASKFSNALENTAIAVRGFTDPYDNVHTFHSATRPRELISQLLNARLDGEMALGKAPNEVTQLFCKLLEMLEEMCSLGVFGIDHLYRQTTVLYHWDLEPRNILVKTIELPASEEQPREYRLKTCPSIEASLEAWVIDVAVDWDQVQAVPPVLARRPPIWLWDFDTDTSDHSLPPRYDNDSDLQPATRYDSSKGVLSLDSRQIQKRFEDRLVRNLQQIYPTYTAETYRDEAYGRGRWIRRMARFAIRGLRSSEDWKRFEGLEKEWSTARFDFSVSANNGSF</sequence>
<proteinExistence type="predicted"/>
<dbReference type="EMBL" id="ML992701">
    <property type="protein sequence ID" value="KAF2207703.1"/>
    <property type="molecule type" value="Genomic_DNA"/>
</dbReference>
<dbReference type="InterPro" id="IPR051678">
    <property type="entry name" value="AGP_Transferase"/>
</dbReference>
<evidence type="ECO:0000313" key="2">
    <source>
        <dbReference type="Proteomes" id="UP000799539"/>
    </source>
</evidence>
<keyword evidence="2" id="KW-1185">Reference proteome</keyword>
<dbReference type="AlphaFoldDB" id="A0A6A6F2M6"/>
<protein>
    <submittedName>
        <fullName evidence="1">Uncharacterized protein</fullName>
    </submittedName>
</protein>
<gene>
    <name evidence="1" type="ORF">CERZMDRAFT_88361</name>
</gene>
<reference evidence="1" key="1">
    <citation type="journal article" date="2020" name="Stud. Mycol.">
        <title>101 Dothideomycetes genomes: a test case for predicting lifestyles and emergence of pathogens.</title>
        <authorList>
            <person name="Haridas S."/>
            <person name="Albert R."/>
            <person name="Binder M."/>
            <person name="Bloem J."/>
            <person name="Labutti K."/>
            <person name="Salamov A."/>
            <person name="Andreopoulos B."/>
            <person name="Baker S."/>
            <person name="Barry K."/>
            <person name="Bills G."/>
            <person name="Bluhm B."/>
            <person name="Cannon C."/>
            <person name="Castanera R."/>
            <person name="Culley D."/>
            <person name="Daum C."/>
            <person name="Ezra D."/>
            <person name="Gonzalez J."/>
            <person name="Henrissat B."/>
            <person name="Kuo A."/>
            <person name="Liang C."/>
            <person name="Lipzen A."/>
            <person name="Lutzoni F."/>
            <person name="Magnuson J."/>
            <person name="Mondo S."/>
            <person name="Nolan M."/>
            <person name="Ohm R."/>
            <person name="Pangilinan J."/>
            <person name="Park H.-J."/>
            <person name="Ramirez L."/>
            <person name="Alfaro M."/>
            <person name="Sun H."/>
            <person name="Tritt A."/>
            <person name="Yoshinaga Y."/>
            <person name="Zwiers L.-H."/>
            <person name="Turgeon B."/>
            <person name="Goodwin S."/>
            <person name="Spatafora J."/>
            <person name="Crous P."/>
            <person name="Grigoriev I."/>
        </authorList>
    </citation>
    <scope>NUCLEOTIDE SEQUENCE</scope>
    <source>
        <strain evidence="1">SCOH1-5</strain>
    </source>
</reference>
<evidence type="ECO:0000313" key="1">
    <source>
        <dbReference type="EMBL" id="KAF2207703.1"/>
    </source>
</evidence>
<dbReference type="Proteomes" id="UP000799539">
    <property type="component" value="Unassembled WGS sequence"/>
</dbReference>
<organism evidence="1 2">
    <name type="scientific">Cercospora zeae-maydis SCOH1-5</name>
    <dbReference type="NCBI Taxonomy" id="717836"/>
    <lineage>
        <taxon>Eukaryota</taxon>
        <taxon>Fungi</taxon>
        <taxon>Dikarya</taxon>
        <taxon>Ascomycota</taxon>
        <taxon>Pezizomycotina</taxon>
        <taxon>Dothideomycetes</taxon>
        <taxon>Dothideomycetidae</taxon>
        <taxon>Mycosphaerellales</taxon>
        <taxon>Mycosphaerellaceae</taxon>
        <taxon>Cercospora</taxon>
    </lineage>
</organism>
<dbReference type="PANTHER" id="PTHR21310:SF56">
    <property type="entry name" value="AMINOGLYCOSIDE PHOSPHOTRANSFERASE DOMAIN-CONTAINING PROTEIN"/>
    <property type="match status" value="1"/>
</dbReference>
<name>A0A6A6F2M6_9PEZI</name>